<dbReference type="Pfam" id="PF01741">
    <property type="entry name" value="MscL"/>
    <property type="match status" value="1"/>
</dbReference>
<evidence type="ECO:0000313" key="7">
    <source>
        <dbReference type="EMBL" id="AAO44758.1"/>
    </source>
</evidence>
<evidence type="ECO:0000256" key="4">
    <source>
        <dbReference type="ARBA" id="ARBA00023136"/>
    </source>
</evidence>
<evidence type="ECO:0000256" key="6">
    <source>
        <dbReference type="SAM" id="Phobius"/>
    </source>
</evidence>
<organism evidence="7 8">
    <name type="scientific">Tropheryma whipplei (strain Twist)</name>
    <name type="common">Whipple's bacillus</name>
    <dbReference type="NCBI Taxonomy" id="203267"/>
    <lineage>
        <taxon>Bacteria</taxon>
        <taxon>Bacillati</taxon>
        <taxon>Actinomycetota</taxon>
        <taxon>Actinomycetes</taxon>
        <taxon>Micrococcales</taxon>
        <taxon>Tropherymataceae</taxon>
        <taxon>Tropheryma</taxon>
    </lineage>
</organism>
<name>Q83MR6_TROWT</name>
<dbReference type="PANTHER" id="PTHR30266:SF2">
    <property type="entry name" value="LARGE-CONDUCTANCE MECHANOSENSITIVE CHANNEL"/>
    <property type="match status" value="1"/>
</dbReference>
<protein>
    <submittedName>
        <fullName evidence="7">Large-conductance mechanosensitive channel</fullName>
    </submittedName>
</protein>
<dbReference type="EMBL" id="AE014184">
    <property type="protein sequence ID" value="AAO44758.1"/>
    <property type="molecule type" value="Genomic_DNA"/>
</dbReference>
<feature type="region of interest" description="Disordered" evidence="5">
    <location>
        <begin position="129"/>
        <end position="176"/>
    </location>
</feature>
<evidence type="ECO:0000256" key="3">
    <source>
        <dbReference type="ARBA" id="ARBA00022989"/>
    </source>
</evidence>
<dbReference type="SUPFAM" id="SSF81330">
    <property type="entry name" value="Gated mechanosensitive channel"/>
    <property type="match status" value="1"/>
</dbReference>
<gene>
    <name evidence="7" type="primary">mscL</name>
    <name evidence="7" type="ordered locus">TWT_661</name>
</gene>
<evidence type="ECO:0000256" key="1">
    <source>
        <dbReference type="ARBA" id="ARBA00004141"/>
    </source>
</evidence>
<keyword evidence="8" id="KW-1185">Reference proteome</keyword>
<keyword evidence="2 6" id="KW-0812">Transmembrane</keyword>
<dbReference type="eggNOG" id="COG1970">
    <property type="taxonomic scope" value="Bacteria"/>
</dbReference>
<dbReference type="STRING" id="203267.TWT_661"/>
<dbReference type="Proteomes" id="UP000002200">
    <property type="component" value="Chromosome"/>
</dbReference>
<dbReference type="InterPro" id="IPR036019">
    <property type="entry name" value="MscL_channel"/>
</dbReference>
<dbReference type="GO" id="GO:0008381">
    <property type="term" value="F:mechanosensitive monoatomic ion channel activity"/>
    <property type="evidence" value="ECO:0007669"/>
    <property type="project" value="TreeGrafter"/>
</dbReference>
<proteinExistence type="predicted"/>
<dbReference type="AlphaFoldDB" id="Q83MR6"/>
<evidence type="ECO:0000313" key="8">
    <source>
        <dbReference type="Proteomes" id="UP000002200"/>
    </source>
</evidence>
<dbReference type="PANTHER" id="PTHR30266">
    <property type="entry name" value="MECHANOSENSITIVE CHANNEL MSCL"/>
    <property type="match status" value="1"/>
</dbReference>
<feature type="transmembrane region" description="Helical" evidence="6">
    <location>
        <begin position="21"/>
        <end position="39"/>
    </location>
</feature>
<evidence type="ECO:0000256" key="2">
    <source>
        <dbReference type="ARBA" id="ARBA00022692"/>
    </source>
</evidence>
<sequence length="207" mass="21916">MGACMFAGFRDFIARRNVVDLSAAVVIGAASTAVINAIVDDIFSPLISAALSSSKIENSLVLTIPTLSHGHVQLKFGTVLLALIKFVLVSAVVYFVIILPLNHLKDIRRTLGNSLPGPLGALSAIISGGKNTKDEDPDKDELADGQSSAETKVGNDGTGSEELSDTRPSGSLEGDTVTKLLMEIRDLLLLMGEMDNKKSKDHSERGL</sequence>
<dbReference type="InterPro" id="IPR037673">
    <property type="entry name" value="MSC/AndL"/>
</dbReference>
<comment type="subcellular location">
    <subcellularLocation>
        <location evidence="1">Membrane</location>
        <topology evidence="1">Multi-pass membrane protein</topology>
    </subcellularLocation>
</comment>
<keyword evidence="4 6" id="KW-0472">Membrane</keyword>
<reference evidence="7 8" key="1">
    <citation type="journal article" date="2003" name="Genome Res.">
        <title>Tropheryma whipplei twist: a human pathogenic Actinobacteria with a reduced genome.</title>
        <authorList>
            <person name="Raoult D."/>
            <person name="Ogata H."/>
            <person name="Audic S."/>
            <person name="Robert C."/>
            <person name="Suhre K."/>
            <person name="Drancourt M."/>
            <person name="Claverie J.-M."/>
        </authorList>
    </citation>
    <scope>NUCLEOTIDE SEQUENCE [LARGE SCALE GENOMIC DNA]</scope>
    <source>
        <strain evidence="7 8">Twist</strain>
    </source>
</reference>
<dbReference type="Gene3D" id="1.10.1200.120">
    <property type="entry name" value="Large-conductance mechanosensitive channel, MscL, domain 1"/>
    <property type="match status" value="1"/>
</dbReference>
<evidence type="ECO:0000256" key="5">
    <source>
        <dbReference type="SAM" id="MobiDB-lite"/>
    </source>
</evidence>
<dbReference type="HOGENOM" id="CLU_1348439_0_0_11"/>
<feature type="transmembrane region" description="Helical" evidence="6">
    <location>
        <begin position="76"/>
        <end position="99"/>
    </location>
</feature>
<accession>Q83MR6</accession>
<dbReference type="KEGG" id="twh:TWT_661"/>
<dbReference type="GO" id="GO:0016020">
    <property type="term" value="C:membrane"/>
    <property type="evidence" value="ECO:0007669"/>
    <property type="project" value="UniProtKB-SubCell"/>
</dbReference>
<feature type="compositionally biased region" description="Basic and acidic residues" evidence="5">
    <location>
        <begin position="131"/>
        <end position="142"/>
    </location>
</feature>
<keyword evidence="3 6" id="KW-1133">Transmembrane helix</keyword>